<evidence type="ECO:0000313" key="2">
    <source>
        <dbReference type="EMBL" id="HAW74496.1"/>
    </source>
</evidence>
<dbReference type="Pfam" id="PF17338">
    <property type="entry name" value="GP88"/>
    <property type="match status" value="1"/>
</dbReference>
<reference evidence="2 3" key="1">
    <citation type="journal article" date="2018" name="Nat. Biotechnol.">
        <title>A standardized bacterial taxonomy based on genome phylogeny substantially revises the tree of life.</title>
        <authorList>
            <person name="Parks D.H."/>
            <person name="Chuvochina M."/>
            <person name="Waite D.W."/>
            <person name="Rinke C."/>
            <person name="Skarshewski A."/>
            <person name="Chaumeil P.A."/>
            <person name="Hugenholtz P."/>
        </authorList>
    </citation>
    <scope>NUCLEOTIDE SEQUENCE [LARGE SCALE GENOMIC DNA]</scope>
    <source>
        <strain evidence="2">UBA11978</strain>
    </source>
</reference>
<dbReference type="Proteomes" id="UP000263517">
    <property type="component" value="Unassembled WGS sequence"/>
</dbReference>
<evidence type="ECO:0000313" key="3">
    <source>
        <dbReference type="Proteomes" id="UP000263517"/>
    </source>
</evidence>
<gene>
    <name evidence="2" type="ORF">DCW74_02035</name>
</gene>
<dbReference type="InterPro" id="IPR020290">
    <property type="entry name" value="Gp88"/>
</dbReference>
<feature type="domain" description="Gene product 88" evidence="1">
    <location>
        <begin position="194"/>
        <end position="318"/>
    </location>
</feature>
<comment type="caution">
    <text evidence="2">The sequence shown here is derived from an EMBL/GenBank/DDBJ whole genome shotgun (WGS) entry which is preliminary data.</text>
</comment>
<protein>
    <recommendedName>
        <fullName evidence="1">Gene product 88 domain-containing protein</fullName>
    </recommendedName>
</protein>
<proteinExistence type="predicted"/>
<accession>A0A350NZM9</accession>
<dbReference type="EMBL" id="DNAN01000070">
    <property type="protein sequence ID" value="HAW74496.1"/>
    <property type="molecule type" value="Genomic_DNA"/>
</dbReference>
<evidence type="ECO:0000259" key="1">
    <source>
        <dbReference type="Pfam" id="PF17338"/>
    </source>
</evidence>
<name>A0A350NZM9_9ALTE</name>
<dbReference type="AlphaFoldDB" id="A0A350NZM9"/>
<organism evidence="2 3">
    <name type="scientific">Alteromonas australica</name>
    <dbReference type="NCBI Taxonomy" id="589873"/>
    <lineage>
        <taxon>Bacteria</taxon>
        <taxon>Pseudomonadati</taxon>
        <taxon>Pseudomonadota</taxon>
        <taxon>Gammaproteobacteria</taxon>
        <taxon>Alteromonadales</taxon>
        <taxon>Alteromonadaceae</taxon>
        <taxon>Alteromonas/Salinimonas group</taxon>
        <taxon>Alteromonas</taxon>
    </lineage>
</organism>
<sequence>MKTTQQLYEAFAAAFPDIVSEPPPLIRASADSKVGQFKGHLNSVGFLAGYSCSWMTKLCYLMCYTERGQAGMDNAYLFRAWNTWALFAYLLKGDVDGLARNFSSLITHANKQYHNRLKPDHQIEIAKAERFISNAKRRYKKKIDQLKTEVGYGKHGRHHMEQWGPDIHLIEMERDKKINERVELIKTLQEKIYVQRALRAAGPMWRWMWSGDLVDATHAMAVRKASAMHPDTTAWIYTRSFHLLQFLEPVPRNLTVWLSEDEENTEIAQQYYKQFPWARRTTLTNEDDPTPSTGIICPENAGKFRTVIGACAKCKICSHGTKEEVHFINKKSKSTYRRPASETLLQITA</sequence>